<accession>A0A081PN41</accession>
<protein>
    <submittedName>
        <fullName evidence="3">Septum formation initiator family protein</fullName>
    </submittedName>
</protein>
<keyword evidence="2" id="KW-0812">Transmembrane</keyword>
<evidence type="ECO:0000256" key="2">
    <source>
        <dbReference type="SAM" id="Phobius"/>
    </source>
</evidence>
<keyword evidence="1" id="KW-0175">Coiled coil</keyword>
<dbReference type="PANTHER" id="PTHR40027:SF1">
    <property type="entry name" value="CELL DIVISION PROTEIN DIVIC"/>
    <property type="match status" value="1"/>
</dbReference>
<dbReference type="PANTHER" id="PTHR40027">
    <property type="entry name" value="CELL DIVISION PROTEIN DIVIC"/>
    <property type="match status" value="1"/>
</dbReference>
<dbReference type="PATRIC" id="fig|28037.99.peg.1782"/>
<comment type="caution">
    <text evidence="3">The sequence shown here is derived from an EMBL/GenBank/DDBJ whole genome shotgun (WGS) entry which is preliminary data.</text>
</comment>
<reference evidence="3 4" key="1">
    <citation type="submission" date="2014-05" db="EMBL/GenBank/DDBJ databases">
        <authorList>
            <person name="Daugherty S.C."/>
            <person name="Tallon L.J."/>
            <person name="Sadzewicz L."/>
            <person name="Kilian M."/>
            <person name="Tettelin H."/>
        </authorList>
    </citation>
    <scope>NUCLEOTIDE SEQUENCE [LARGE SCALE GENOMIC DNA]</scope>
    <source>
        <strain evidence="3 4">SK1126</strain>
    </source>
</reference>
<keyword evidence="2" id="KW-1133">Transmembrane helix</keyword>
<evidence type="ECO:0000256" key="1">
    <source>
        <dbReference type="SAM" id="Coils"/>
    </source>
</evidence>
<dbReference type="Proteomes" id="UP000028093">
    <property type="component" value="Unassembled WGS sequence"/>
</dbReference>
<feature type="coiled-coil region" evidence="1">
    <location>
        <begin position="59"/>
        <end position="93"/>
    </location>
</feature>
<evidence type="ECO:0000313" key="3">
    <source>
        <dbReference type="EMBL" id="KEQ32114.1"/>
    </source>
</evidence>
<gene>
    <name evidence="3" type="ORF">SK1126_1876</name>
</gene>
<dbReference type="AlphaFoldDB" id="A0A081PN41"/>
<dbReference type="RefSeq" id="WP_033682547.1">
    <property type="nucleotide sequence ID" value="NZ_JPFT01000009.1"/>
</dbReference>
<dbReference type="InterPro" id="IPR039076">
    <property type="entry name" value="DivIC"/>
</dbReference>
<keyword evidence="2" id="KW-0472">Membrane</keyword>
<dbReference type="Pfam" id="PF04977">
    <property type="entry name" value="DivIC"/>
    <property type="match status" value="1"/>
</dbReference>
<organism evidence="3 4">
    <name type="scientific">Streptococcus mitis</name>
    <dbReference type="NCBI Taxonomy" id="28037"/>
    <lineage>
        <taxon>Bacteria</taxon>
        <taxon>Bacillati</taxon>
        <taxon>Bacillota</taxon>
        <taxon>Bacilli</taxon>
        <taxon>Lactobacillales</taxon>
        <taxon>Streptococcaceae</taxon>
        <taxon>Streptococcus</taxon>
        <taxon>Streptococcus mitis group</taxon>
    </lineage>
</organism>
<feature type="transmembrane region" description="Helical" evidence="2">
    <location>
        <begin position="33"/>
        <end position="53"/>
    </location>
</feature>
<name>A0A081PN41_STRMT</name>
<proteinExistence type="predicted"/>
<dbReference type="InterPro" id="IPR007060">
    <property type="entry name" value="FtsL/DivIC"/>
</dbReference>
<dbReference type="EMBL" id="JPFT01000009">
    <property type="protein sequence ID" value="KEQ32114.1"/>
    <property type="molecule type" value="Genomic_DNA"/>
</dbReference>
<evidence type="ECO:0000313" key="4">
    <source>
        <dbReference type="Proteomes" id="UP000028093"/>
    </source>
</evidence>
<dbReference type="GO" id="GO:0051301">
    <property type="term" value="P:cell division"/>
    <property type="evidence" value="ECO:0007669"/>
    <property type="project" value="InterPro"/>
</dbReference>
<sequence>MSKNIVQLNNSFIQNEHQRRRYLMKERQKRNRFMSWVLILMILLFILPTYNLAQSYHQLLQRRQQLSDLQTQYQNLSEEKEKETAFATKLKDEDYAAKYMRAKYYYSKNREDVYTIPDLLPR</sequence>